<sequence length="71" mass="7809">MTNIGQAAGRQIRLQKRRGGSQKALQQQEVRQQRLQKSSTARKPRNEQRAGGNATVVNQGIPLIKIGQGFA</sequence>
<name>A0A8X6HT36_TRICU</name>
<organism evidence="2 3">
    <name type="scientific">Trichonephila clavata</name>
    <name type="common">Joro spider</name>
    <name type="synonym">Nephila clavata</name>
    <dbReference type="NCBI Taxonomy" id="2740835"/>
    <lineage>
        <taxon>Eukaryota</taxon>
        <taxon>Metazoa</taxon>
        <taxon>Ecdysozoa</taxon>
        <taxon>Arthropoda</taxon>
        <taxon>Chelicerata</taxon>
        <taxon>Arachnida</taxon>
        <taxon>Araneae</taxon>
        <taxon>Araneomorphae</taxon>
        <taxon>Entelegynae</taxon>
        <taxon>Araneoidea</taxon>
        <taxon>Nephilidae</taxon>
        <taxon>Trichonephila</taxon>
    </lineage>
</organism>
<keyword evidence="3" id="KW-1185">Reference proteome</keyword>
<protein>
    <submittedName>
        <fullName evidence="2">Uncharacterized protein</fullName>
    </submittedName>
</protein>
<gene>
    <name evidence="2" type="ORF">TNCT_318991</name>
</gene>
<feature type="compositionally biased region" description="Low complexity" evidence="1">
    <location>
        <begin position="22"/>
        <end position="37"/>
    </location>
</feature>
<evidence type="ECO:0000313" key="2">
    <source>
        <dbReference type="EMBL" id="GFR09094.1"/>
    </source>
</evidence>
<proteinExistence type="predicted"/>
<dbReference type="Proteomes" id="UP000887116">
    <property type="component" value="Unassembled WGS sequence"/>
</dbReference>
<dbReference type="AlphaFoldDB" id="A0A8X6HT36"/>
<reference evidence="2" key="1">
    <citation type="submission" date="2020-07" db="EMBL/GenBank/DDBJ databases">
        <title>Multicomponent nature underlies the extraordinary mechanical properties of spider dragline silk.</title>
        <authorList>
            <person name="Kono N."/>
            <person name="Nakamura H."/>
            <person name="Mori M."/>
            <person name="Yoshida Y."/>
            <person name="Ohtoshi R."/>
            <person name="Malay A.D."/>
            <person name="Moran D.A.P."/>
            <person name="Tomita M."/>
            <person name="Numata K."/>
            <person name="Arakawa K."/>
        </authorList>
    </citation>
    <scope>NUCLEOTIDE SEQUENCE</scope>
</reference>
<dbReference type="EMBL" id="BMAO01036232">
    <property type="protein sequence ID" value="GFR09094.1"/>
    <property type="molecule type" value="Genomic_DNA"/>
</dbReference>
<evidence type="ECO:0000256" key="1">
    <source>
        <dbReference type="SAM" id="MobiDB-lite"/>
    </source>
</evidence>
<comment type="caution">
    <text evidence="2">The sequence shown here is derived from an EMBL/GenBank/DDBJ whole genome shotgun (WGS) entry which is preliminary data.</text>
</comment>
<evidence type="ECO:0000313" key="3">
    <source>
        <dbReference type="Proteomes" id="UP000887116"/>
    </source>
</evidence>
<feature type="region of interest" description="Disordered" evidence="1">
    <location>
        <begin position="1"/>
        <end position="54"/>
    </location>
</feature>
<accession>A0A8X6HT36</accession>